<dbReference type="AlphaFoldDB" id="A0AA97M5V6"/>
<keyword evidence="3" id="KW-1185">Reference proteome</keyword>
<sequence>MRVMVVGAGQSGLLLSHLLHAGGVEVELFNHRTVEELRGGPAPLAQFTLPSTLAAERAAGLDFWSSEAVASGASYAGVAAPAFTSVRLEARPEGGDLLGFAGRLPGPGVAVDPRVKLADWLAAFEDRGGRVHPYGVTVGDLDAFARMGRYDLIVVAVGSGELGRLFPPDPARRTSTLRERAVAQVHLAGVEPGQADADVVTTPHGEVFCVPVLGPQGPAHALLVVGAPGGALDCVPDLSARRVDIAAALLERVRAHAPGLYERCRAAEVVEAGVHGRIYPAVRRPVGVLPCGGRVLGLGDTVVTVDPASGQGWAASTLAATAYAQQILAHDGPFDAAFLNATFDAYWRAHGRHVAAFVDMVSAFWTGTLPETVTARFARAAAEAAAADAWIAAFDTPEALARLTA</sequence>
<protein>
    <submittedName>
        <fullName evidence="2">FAD-binding protein</fullName>
    </submittedName>
</protein>
<name>A0AA97M5V6_9ACTN</name>
<dbReference type="SUPFAM" id="SSF51905">
    <property type="entry name" value="FAD/NAD(P)-binding domain"/>
    <property type="match status" value="1"/>
</dbReference>
<organism evidence="2 3">
    <name type="scientific">Thermobifida halotolerans</name>
    <dbReference type="NCBI Taxonomy" id="483545"/>
    <lineage>
        <taxon>Bacteria</taxon>
        <taxon>Bacillati</taxon>
        <taxon>Actinomycetota</taxon>
        <taxon>Actinomycetes</taxon>
        <taxon>Streptosporangiales</taxon>
        <taxon>Nocardiopsidaceae</taxon>
        <taxon>Thermobifida</taxon>
    </lineage>
</organism>
<dbReference type="KEGG" id="thao:NI17_009900"/>
<dbReference type="EMBL" id="CP063196">
    <property type="protein sequence ID" value="UOE21392.1"/>
    <property type="molecule type" value="Genomic_DNA"/>
</dbReference>
<evidence type="ECO:0000259" key="1">
    <source>
        <dbReference type="Pfam" id="PF17885"/>
    </source>
</evidence>
<dbReference type="Gene3D" id="3.50.50.60">
    <property type="entry name" value="FAD/NAD(P)-binding domain"/>
    <property type="match status" value="3"/>
</dbReference>
<dbReference type="PRINTS" id="PR00420">
    <property type="entry name" value="RNGMNOXGNASE"/>
</dbReference>
<feature type="domain" description="Styrene monooxygenase StyA putative substrate binding" evidence="1">
    <location>
        <begin position="158"/>
        <end position="263"/>
    </location>
</feature>
<dbReference type="Proteomes" id="UP000265719">
    <property type="component" value="Chromosome"/>
</dbReference>
<evidence type="ECO:0000313" key="3">
    <source>
        <dbReference type="Proteomes" id="UP000265719"/>
    </source>
</evidence>
<evidence type="ECO:0000313" key="2">
    <source>
        <dbReference type="EMBL" id="UOE21392.1"/>
    </source>
</evidence>
<dbReference type="InterPro" id="IPR036188">
    <property type="entry name" value="FAD/NAD-bd_sf"/>
</dbReference>
<proteinExistence type="predicted"/>
<dbReference type="InterPro" id="IPR041654">
    <property type="entry name" value="StyA_sbd"/>
</dbReference>
<dbReference type="Pfam" id="PF17885">
    <property type="entry name" value="Smoa_sbd"/>
    <property type="match status" value="1"/>
</dbReference>
<reference evidence="2" key="1">
    <citation type="submission" date="2020-10" db="EMBL/GenBank/DDBJ databases">
        <title>De novo genome project of the cellulose decomposer Thermobifida halotolerans type strain.</title>
        <authorList>
            <person name="Nagy I."/>
            <person name="Horvath B."/>
            <person name="Kukolya J."/>
            <person name="Nagy I."/>
            <person name="Orsini M."/>
        </authorList>
    </citation>
    <scope>NUCLEOTIDE SEQUENCE</scope>
    <source>
        <strain evidence="2">DSM 44931</strain>
    </source>
</reference>
<gene>
    <name evidence="2" type="ORF">NI17_009900</name>
</gene>
<accession>A0AA97M5V6</accession>